<evidence type="ECO:0000313" key="2">
    <source>
        <dbReference type="EMBL" id="EGO19742.1"/>
    </source>
</evidence>
<accession>F8PAA2</accession>
<reference evidence="2" key="1">
    <citation type="submission" date="2011-04" db="EMBL/GenBank/DDBJ databases">
        <title>Evolution of plant cell wall degrading machinery underlies the functional diversity of forest fungi.</title>
        <authorList>
            <consortium name="US DOE Joint Genome Institute (JGI-PGF)"/>
            <person name="Eastwood D.C."/>
            <person name="Floudas D."/>
            <person name="Binder M."/>
            <person name="Majcherczyk A."/>
            <person name="Schneider P."/>
            <person name="Aerts A."/>
            <person name="Asiegbu F.O."/>
            <person name="Baker S.E."/>
            <person name="Barry K."/>
            <person name="Bendiksby M."/>
            <person name="Blumentritt M."/>
            <person name="Coutinho P.M."/>
            <person name="Cullen D."/>
            <person name="Cullen D."/>
            <person name="Gathman A."/>
            <person name="Goodell B."/>
            <person name="Henrissat B."/>
            <person name="Ihrmark K."/>
            <person name="Kauserud H."/>
            <person name="Kohler A."/>
            <person name="LaButti K."/>
            <person name="Lapidus A."/>
            <person name="Lavin J.L."/>
            <person name="Lee Y.-H."/>
            <person name="Lindquist E."/>
            <person name="Lilly W."/>
            <person name="Lucas S."/>
            <person name="Morin E."/>
            <person name="Murat C."/>
            <person name="Oguiza J.A."/>
            <person name="Park J."/>
            <person name="Pisabarro A.G."/>
            <person name="Riley R."/>
            <person name="Rosling A."/>
            <person name="Salamov A."/>
            <person name="Schmidt O."/>
            <person name="Schmutz J."/>
            <person name="Skrede I."/>
            <person name="Stenlid J."/>
            <person name="Wiebenga A."/>
            <person name="Xie X."/>
            <person name="Kues U."/>
            <person name="Hibbett D.S."/>
            <person name="Hoffmeister D."/>
            <person name="Hogberg N."/>
            <person name="Martin F."/>
            <person name="Grigoriev I.V."/>
            <person name="Watkinson S.C."/>
        </authorList>
    </citation>
    <scope>NUCLEOTIDE SEQUENCE</scope>
    <source>
        <strain evidence="2">S7.9</strain>
    </source>
</reference>
<dbReference type="GeneID" id="18815752"/>
<dbReference type="KEGG" id="sla:SERLADRAFT_442569"/>
<dbReference type="AlphaFoldDB" id="F8PAA2"/>
<feature type="region of interest" description="Disordered" evidence="1">
    <location>
        <begin position="1"/>
        <end position="28"/>
    </location>
</feature>
<organism>
    <name type="scientific">Serpula lacrymans var. lacrymans (strain S7.9)</name>
    <name type="common">Dry rot fungus</name>
    <dbReference type="NCBI Taxonomy" id="578457"/>
    <lineage>
        <taxon>Eukaryota</taxon>
        <taxon>Fungi</taxon>
        <taxon>Dikarya</taxon>
        <taxon>Basidiomycota</taxon>
        <taxon>Agaricomycotina</taxon>
        <taxon>Agaricomycetes</taxon>
        <taxon>Agaricomycetidae</taxon>
        <taxon>Boletales</taxon>
        <taxon>Coniophorineae</taxon>
        <taxon>Serpulaceae</taxon>
        <taxon>Serpula</taxon>
    </lineage>
</organism>
<evidence type="ECO:0000256" key="1">
    <source>
        <dbReference type="SAM" id="MobiDB-lite"/>
    </source>
</evidence>
<dbReference type="Proteomes" id="UP000008064">
    <property type="component" value="Unassembled WGS sequence"/>
</dbReference>
<gene>
    <name evidence="2" type="ORF">SERLADRAFT_442569</name>
</gene>
<sequence>MQCVASGDAKISRNAKMRKVPNGKAKCSKPWSEWLSGGGPLVKLSTLLQTGGGNGSTPTAELSTPLNTGGRVSGNCPFSQSTTGPLLEAHPSAI</sequence>
<dbReference type="EMBL" id="GL945442">
    <property type="protein sequence ID" value="EGO19742.1"/>
    <property type="molecule type" value="Genomic_DNA"/>
</dbReference>
<dbReference type="HOGENOM" id="CLU_2623502_0_0_1"/>
<feature type="region of interest" description="Disordered" evidence="1">
    <location>
        <begin position="49"/>
        <end position="94"/>
    </location>
</feature>
<name>F8PAA2_SERL9</name>
<proteinExistence type="predicted"/>
<feature type="compositionally biased region" description="Polar residues" evidence="1">
    <location>
        <begin position="56"/>
        <end position="67"/>
    </location>
</feature>
<dbReference type="RefSeq" id="XP_007323177.1">
    <property type="nucleotide sequence ID" value="XM_007323115.1"/>
</dbReference>
<protein>
    <submittedName>
        <fullName evidence="2">Uncharacterized protein</fullName>
    </submittedName>
</protein>